<gene>
    <name evidence="7" type="ORF">COS78_02755</name>
</gene>
<keyword evidence="3" id="KW-0540">Nuclease</keyword>
<dbReference type="GO" id="GO:0004540">
    <property type="term" value="F:RNA nuclease activity"/>
    <property type="evidence" value="ECO:0007669"/>
    <property type="project" value="InterPro"/>
</dbReference>
<dbReference type="GO" id="GO:0016787">
    <property type="term" value="F:hydrolase activity"/>
    <property type="evidence" value="ECO:0007669"/>
    <property type="project" value="UniProtKB-KW"/>
</dbReference>
<keyword evidence="4" id="KW-0547">Nucleotide-binding</keyword>
<sequence>MKIMKTDFVYLQQINDFINEIESYIGNIGFDDFAQSGLLQDAVVRKIELIGESAKRLSLNFWKKYKNELPLAQAVSTRNRMIHQYDDIDLKIVWNTIKNDLPDLKKKIKEII</sequence>
<keyword evidence="1" id="KW-0597">Phosphoprotein</keyword>
<name>A0A2M7AS27_9BACT</name>
<organism evidence="7 8">
    <name type="scientific">Candidatus Shapirobacteria bacterium CG06_land_8_20_14_3_00_40_12</name>
    <dbReference type="NCBI Taxonomy" id="1974881"/>
    <lineage>
        <taxon>Bacteria</taxon>
        <taxon>Candidatus Shapironibacteriota</taxon>
    </lineage>
</organism>
<dbReference type="AlphaFoldDB" id="A0A2M7AS27"/>
<dbReference type="Gene3D" id="1.20.120.580">
    <property type="entry name" value="bsu32300-like"/>
    <property type="match status" value="1"/>
</dbReference>
<dbReference type="InterPro" id="IPR008201">
    <property type="entry name" value="HepT-like"/>
</dbReference>
<evidence type="ECO:0000256" key="3">
    <source>
        <dbReference type="ARBA" id="ARBA00022722"/>
    </source>
</evidence>
<dbReference type="GO" id="GO:0000166">
    <property type="term" value="F:nucleotide binding"/>
    <property type="evidence" value="ECO:0007669"/>
    <property type="project" value="UniProtKB-KW"/>
</dbReference>
<dbReference type="Pfam" id="PF01934">
    <property type="entry name" value="HepT-like"/>
    <property type="match status" value="1"/>
</dbReference>
<evidence type="ECO:0000256" key="5">
    <source>
        <dbReference type="ARBA" id="ARBA00022801"/>
    </source>
</evidence>
<evidence type="ECO:0000256" key="2">
    <source>
        <dbReference type="ARBA" id="ARBA00022649"/>
    </source>
</evidence>
<comment type="similarity">
    <text evidence="6">Belongs to the HepT RNase toxin family.</text>
</comment>
<dbReference type="EMBL" id="PEWA01000035">
    <property type="protein sequence ID" value="PIU73353.1"/>
    <property type="molecule type" value="Genomic_DNA"/>
</dbReference>
<dbReference type="GO" id="GO:0110001">
    <property type="term" value="C:toxin-antitoxin complex"/>
    <property type="evidence" value="ECO:0007669"/>
    <property type="project" value="InterPro"/>
</dbReference>
<dbReference type="InterPro" id="IPR051813">
    <property type="entry name" value="HepT_RNase_toxin"/>
</dbReference>
<dbReference type="Proteomes" id="UP000231407">
    <property type="component" value="Unassembled WGS sequence"/>
</dbReference>
<dbReference type="PANTHER" id="PTHR34139:SF1">
    <property type="entry name" value="RNASE MJ1380-RELATED"/>
    <property type="match status" value="1"/>
</dbReference>
<keyword evidence="2" id="KW-1277">Toxin-antitoxin system</keyword>
<evidence type="ECO:0000256" key="6">
    <source>
        <dbReference type="ARBA" id="ARBA00024207"/>
    </source>
</evidence>
<accession>A0A2M7AS27</accession>
<evidence type="ECO:0000313" key="8">
    <source>
        <dbReference type="Proteomes" id="UP000231407"/>
    </source>
</evidence>
<keyword evidence="5" id="KW-0378">Hydrolase</keyword>
<evidence type="ECO:0000313" key="7">
    <source>
        <dbReference type="EMBL" id="PIU73353.1"/>
    </source>
</evidence>
<evidence type="ECO:0000256" key="4">
    <source>
        <dbReference type="ARBA" id="ARBA00022741"/>
    </source>
</evidence>
<protein>
    <recommendedName>
        <fullName evidence="9">DUF86 domain-containing protein</fullName>
    </recommendedName>
</protein>
<evidence type="ECO:0000256" key="1">
    <source>
        <dbReference type="ARBA" id="ARBA00022553"/>
    </source>
</evidence>
<dbReference type="PANTHER" id="PTHR34139">
    <property type="entry name" value="UPF0331 PROTEIN MJ0127"/>
    <property type="match status" value="1"/>
</dbReference>
<reference evidence="8" key="1">
    <citation type="submission" date="2017-09" db="EMBL/GenBank/DDBJ databases">
        <title>Depth-based differentiation of microbial function through sediment-hosted aquifers and enrichment of novel symbionts in the deep terrestrial subsurface.</title>
        <authorList>
            <person name="Probst A.J."/>
            <person name="Ladd B."/>
            <person name="Jarett J.K."/>
            <person name="Geller-Mcgrath D.E."/>
            <person name="Sieber C.M.K."/>
            <person name="Emerson J.B."/>
            <person name="Anantharaman K."/>
            <person name="Thomas B.C."/>
            <person name="Malmstrom R."/>
            <person name="Stieglmeier M."/>
            <person name="Klingl A."/>
            <person name="Woyke T."/>
            <person name="Ryan C.M."/>
            <person name="Banfield J.F."/>
        </authorList>
    </citation>
    <scope>NUCLEOTIDE SEQUENCE [LARGE SCALE GENOMIC DNA]</scope>
</reference>
<dbReference type="InterPro" id="IPR037038">
    <property type="entry name" value="HepT-like_sf"/>
</dbReference>
<proteinExistence type="inferred from homology"/>
<comment type="caution">
    <text evidence="7">The sequence shown here is derived from an EMBL/GenBank/DDBJ whole genome shotgun (WGS) entry which is preliminary data.</text>
</comment>
<evidence type="ECO:0008006" key="9">
    <source>
        <dbReference type="Google" id="ProtNLM"/>
    </source>
</evidence>